<dbReference type="SUPFAM" id="SSF53659">
    <property type="entry name" value="Isocitrate/Isopropylmalate dehydrogenase-like"/>
    <property type="match status" value="1"/>
</dbReference>
<evidence type="ECO:0000259" key="15">
    <source>
        <dbReference type="SMART" id="SM01329"/>
    </source>
</evidence>
<feature type="binding site" evidence="13">
    <location>
        <position position="100"/>
    </location>
    <ligand>
        <name>substrate</name>
    </ligand>
</feature>
<evidence type="ECO:0000256" key="11">
    <source>
        <dbReference type="ARBA" id="ARBA00023027"/>
    </source>
</evidence>
<comment type="function">
    <text evidence="13 14">Catalyzes the oxidation of 3-carboxy-2-hydroxy-4-methylpentanoate (3-isopropylmalate) to 3-carboxy-4-methyl-2-oxopentanoate. The product decarboxylates to 4-methyl-2 oxopentanoate.</text>
</comment>
<keyword evidence="13" id="KW-0464">Manganese</keyword>
<keyword evidence="12 13" id="KW-0100">Branched-chain amino acid biosynthesis</keyword>
<evidence type="ECO:0000256" key="7">
    <source>
        <dbReference type="ARBA" id="ARBA00022605"/>
    </source>
</evidence>
<dbReference type="PANTHER" id="PTHR42979:SF1">
    <property type="entry name" value="3-ISOPROPYLMALATE DEHYDROGENASE"/>
    <property type="match status" value="1"/>
</dbReference>
<dbReference type="EMBL" id="CP097762">
    <property type="protein sequence ID" value="URJ25215.1"/>
    <property type="molecule type" value="Genomic_DNA"/>
</dbReference>
<evidence type="ECO:0000256" key="4">
    <source>
        <dbReference type="ARBA" id="ARBA00008319"/>
    </source>
</evidence>
<gene>
    <name evidence="13 16" type="primary">leuB</name>
    <name evidence="16" type="ORF">M9405_00560</name>
</gene>
<sequence>MNKNYYHIAMLPGDGIGPEITRQSYKILSVIKNEFKINIITTECKVGGDAINHTGTPLPDSTLKCCQQSDAILLGAVGGPQWAHLKGLKTPEQGSLLALRKYFNFFINLRPTYLPGTLRSLSPLDIKIIPRGINIIFIRELIGGIYFGKPRGRFGEGPNEYAFDTTIYHRFEIERITQFAFKLAQKRHKHLFSIDKANVLCTSTFWREIVSEISKNYPDVTLEHLYVDNASMQLIKDPSKFDVILCPNLFGDILSDECGMLIGSIGMLPSASINEFNFGLYEPAGGSAPDIAGKNVANPIAHILSLALLFRYSLKLNYIALAIENAVFQALELGYRTIDIAKDCKTNIIGTNEMGDIITSLLKKREK</sequence>
<feature type="binding site" evidence="13">
    <location>
        <begin position="286"/>
        <end position="298"/>
    </location>
    <ligand>
        <name>NAD(+)</name>
        <dbReference type="ChEBI" id="CHEBI:57540"/>
    </ligand>
</feature>
<feature type="binding site" evidence="13">
    <location>
        <begin position="79"/>
        <end position="92"/>
    </location>
    <ligand>
        <name>NAD(+)</name>
        <dbReference type="ChEBI" id="CHEBI:57540"/>
    </ligand>
</feature>
<evidence type="ECO:0000256" key="1">
    <source>
        <dbReference type="ARBA" id="ARBA00000624"/>
    </source>
</evidence>
<comment type="cofactor">
    <cofactor evidence="2">
        <name>Mn(2+)</name>
        <dbReference type="ChEBI" id="CHEBI:29035"/>
    </cofactor>
</comment>
<evidence type="ECO:0000256" key="6">
    <source>
        <dbReference type="ARBA" id="ARBA00022430"/>
    </source>
</evidence>
<feature type="binding site" evidence="13">
    <location>
        <position position="252"/>
    </location>
    <ligand>
        <name>Mg(2+)</name>
        <dbReference type="ChEBI" id="CHEBI:18420"/>
    </ligand>
</feature>
<evidence type="ECO:0000256" key="2">
    <source>
        <dbReference type="ARBA" id="ARBA00001936"/>
    </source>
</evidence>
<dbReference type="PANTHER" id="PTHR42979">
    <property type="entry name" value="3-ISOPROPYLMALATE DEHYDROGENASE"/>
    <property type="match status" value="1"/>
</dbReference>
<dbReference type="Gene3D" id="3.40.718.10">
    <property type="entry name" value="Isopropylmalate Dehydrogenase"/>
    <property type="match status" value="1"/>
</dbReference>
<dbReference type="SMART" id="SM01329">
    <property type="entry name" value="Iso_dh"/>
    <property type="match status" value="1"/>
</dbReference>
<feature type="domain" description="Isopropylmalate dehydrogenase-like" evidence="15">
    <location>
        <begin position="7"/>
        <end position="358"/>
    </location>
</feature>
<dbReference type="InterPro" id="IPR024084">
    <property type="entry name" value="IsoPropMal-DH-like_dom"/>
</dbReference>
<feature type="binding site" evidence="13">
    <location>
        <position position="228"/>
    </location>
    <ligand>
        <name>substrate</name>
    </ligand>
</feature>
<feature type="binding site" evidence="13">
    <location>
        <position position="139"/>
    </location>
    <ligand>
        <name>substrate</name>
    </ligand>
</feature>
<comment type="similarity">
    <text evidence="4 13">Belongs to the isocitrate and isopropylmalate dehydrogenases family. LeuB type 1 subfamily.</text>
</comment>
<dbReference type="InterPro" id="IPR004429">
    <property type="entry name" value="Isopropylmalate_DH"/>
</dbReference>
<dbReference type="HAMAP" id="MF_01033">
    <property type="entry name" value="LeuB_type1"/>
    <property type="match status" value="1"/>
</dbReference>
<dbReference type="InterPro" id="IPR019818">
    <property type="entry name" value="IsoCit/isopropylmalate_DH_CS"/>
</dbReference>
<comment type="catalytic activity">
    <reaction evidence="1 13 14">
        <text>(2R,3S)-3-isopropylmalate + NAD(+) = 4-methyl-2-oxopentanoate + CO2 + NADH</text>
        <dbReference type="Rhea" id="RHEA:32271"/>
        <dbReference type="ChEBI" id="CHEBI:16526"/>
        <dbReference type="ChEBI" id="CHEBI:17865"/>
        <dbReference type="ChEBI" id="CHEBI:35121"/>
        <dbReference type="ChEBI" id="CHEBI:57540"/>
        <dbReference type="ChEBI" id="CHEBI:57945"/>
        <dbReference type="EC" id="1.1.1.85"/>
    </reaction>
</comment>
<comment type="subcellular location">
    <subcellularLocation>
        <location evidence="13">Cytoplasm</location>
    </subcellularLocation>
</comment>
<dbReference type="Pfam" id="PF00180">
    <property type="entry name" value="Iso_dh"/>
    <property type="match status" value="1"/>
</dbReference>
<feature type="site" description="Important for catalysis" evidence="13">
    <location>
        <position position="196"/>
    </location>
</feature>
<comment type="subunit">
    <text evidence="5 13 14">Homodimer.</text>
</comment>
<keyword evidence="7 13" id="KW-0028">Amino-acid biosynthesis</keyword>
<comment type="cofactor">
    <cofactor evidence="13 14">
        <name>Mg(2+)</name>
        <dbReference type="ChEBI" id="CHEBI:18420"/>
    </cofactor>
    <cofactor evidence="13 14">
        <name>Mn(2+)</name>
        <dbReference type="ChEBI" id="CHEBI:29035"/>
    </cofactor>
    <text evidence="13 14">Binds 1 Mg(2+) or Mn(2+) ion per subunit.</text>
</comment>
<evidence type="ECO:0000313" key="17">
    <source>
        <dbReference type="Proteomes" id="UP001056834"/>
    </source>
</evidence>
<dbReference type="NCBIfam" id="TIGR00169">
    <property type="entry name" value="leuB"/>
    <property type="match status" value="1"/>
</dbReference>
<keyword evidence="10 13" id="KW-0560">Oxidoreductase</keyword>
<dbReference type="EC" id="1.1.1.85" evidence="13"/>
<evidence type="ECO:0000256" key="12">
    <source>
        <dbReference type="ARBA" id="ARBA00023304"/>
    </source>
</evidence>
<evidence type="ECO:0000256" key="9">
    <source>
        <dbReference type="ARBA" id="ARBA00022842"/>
    </source>
</evidence>
<keyword evidence="17" id="KW-1185">Reference proteome</keyword>
<keyword evidence="6 13" id="KW-0432">Leucine biosynthesis</keyword>
<evidence type="ECO:0000313" key="16">
    <source>
        <dbReference type="EMBL" id="URJ25215.1"/>
    </source>
</evidence>
<feature type="site" description="Important for catalysis" evidence="13">
    <location>
        <position position="146"/>
    </location>
</feature>
<organism evidence="16 17">
    <name type="scientific">Candidatus Blochmannia ocreatus</name>
    <name type="common">nom. nud.</name>
    <dbReference type="NCBI Taxonomy" id="251538"/>
    <lineage>
        <taxon>Bacteria</taxon>
        <taxon>Pseudomonadati</taxon>
        <taxon>Pseudomonadota</taxon>
        <taxon>Gammaproteobacteria</taxon>
        <taxon>Enterobacterales</taxon>
        <taxon>Enterobacteriaceae</taxon>
        <taxon>ant endosymbionts</taxon>
        <taxon>Candidatus Blochmanniella</taxon>
    </lineage>
</organism>
<feature type="binding site" evidence="13">
    <location>
        <position position="228"/>
    </location>
    <ligand>
        <name>Mg(2+)</name>
        <dbReference type="ChEBI" id="CHEBI:18420"/>
    </ligand>
</feature>
<keyword evidence="11 13" id="KW-0520">NAD</keyword>
<proteinExistence type="inferred from homology"/>
<evidence type="ECO:0000256" key="13">
    <source>
        <dbReference type="HAMAP-Rule" id="MF_01033"/>
    </source>
</evidence>
<feature type="binding site" evidence="13">
    <location>
        <position position="256"/>
    </location>
    <ligand>
        <name>Mg(2+)</name>
        <dbReference type="ChEBI" id="CHEBI:18420"/>
    </ligand>
</feature>
<dbReference type="PROSITE" id="PS00470">
    <property type="entry name" value="IDH_IMDH"/>
    <property type="match status" value="1"/>
</dbReference>
<reference evidence="16" key="1">
    <citation type="submission" date="2022-05" db="EMBL/GenBank/DDBJ databases">
        <title>Impact of host demography and evolutionary history on endosymbiont molecular evolution: a test in carpenter ants (Genus Camponotus) and their Blochmannia endosymbionts.</title>
        <authorList>
            <person name="Manthey J.D."/>
            <person name="Giron J.C."/>
            <person name="Hruska J.P."/>
        </authorList>
    </citation>
    <scope>NUCLEOTIDE SEQUENCE</scope>
    <source>
        <strain evidence="16">C-006</strain>
    </source>
</reference>
<keyword evidence="8 13" id="KW-0479">Metal-binding</keyword>
<accession>A0ABY4SW44</accession>
<dbReference type="RefSeq" id="WP_250223346.1">
    <property type="nucleotide sequence ID" value="NZ_CP097762.1"/>
</dbReference>
<name>A0ABY4SW44_9ENTR</name>
<evidence type="ECO:0000256" key="14">
    <source>
        <dbReference type="RuleBase" id="RU004445"/>
    </source>
</evidence>
<keyword evidence="9 13" id="KW-0460">Magnesium</keyword>
<evidence type="ECO:0000256" key="10">
    <source>
        <dbReference type="ARBA" id="ARBA00023002"/>
    </source>
</evidence>
<evidence type="ECO:0000256" key="3">
    <source>
        <dbReference type="ARBA" id="ARBA00004762"/>
    </source>
</evidence>
<comment type="pathway">
    <text evidence="3 13 14">Amino-acid biosynthesis; L-leucine biosynthesis; L-leucine from 3-methyl-2-oxobutanoate: step 3/4.</text>
</comment>
<evidence type="ECO:0000256" key="8">
    <source>
        <dbReference type="ARBA" id="ARBA00022723"/>
    </source>
</evidence>
<dbReference type="Proteomes" id="UP001056834">
    <property type="component" value="Chromosome"/>
</dbReference>
<dbReference type="GO" id="GO:0003862">
    <property type="term" value="F:3-isopropylmalate dehydrogenase activity"/>
    <property type="evidence" value="ECO:0007669"/>
    <property type="project" value="UniProtKB-EC"/>
</dbReference>
<protein>
    <recommendedName>
        <fullName evidence="13">3-isopropylmalate dehydrogenase</fullName>
        <ecNumber evidence="13">1.1.1.85</ecNumber>
    </recommendedName>
    <alternativeName>
        <fullName evidence="13">3-IPM-DH</fullName>
    </alternativeName>
    <alternativeName>
        <fullName evidence="13">Beta-IPM dehydrogenase</fullName>
        <shortName evidence="13">IMDH</shortName>
    </alternativeName>
</protein>
<evidence type="ECO:0000256" key="5">
    <source>
        <dbReference type="ARBA" id="ARBA00011738"/>
    </source>
</evidence>
<keyword evidence="13" id="KW-0963">Cytoplasm</keyword>
<feature type="binding site" evidence="13">
    <location>
        <position position="110"/>
    </location>
    <ligand>
        <name>substrate</name>
    </ligand>
</feature>